<dbReference type="Gene3D" id="3.60.60.10">
    <property type="entry name" value="Penicillin V Acylase, Chain A"/>
    <property type="match status" value="1"/>
</dbReference>
<dbReference type="EMBL" id="SJPG01000001">
    <property type="protein sequence ID" value="TWT60933.1"/>
    <property type="molecule type" value="Genomic_DNA"/>
</dbReference>
<proteinExistence type="predicted"/>
<gene>
    <name evidence="2" type="ORF">Pan54_16650</name>
</gene>
<dbReference type="Pfam" id="PF03417">
    <property type="entry name" value="AAT"/>
    <property type="match status" value="1"/>
</dbReference>
<sequence length="409" mass="45781">MSIIKNEPVYEFKDSDYTHPRHIIVSGTNEEIGHDLGNLAREEYGTKLCVYDDPVYAKARREYLSRNWPEMLEKSKGVLKAYGLDEDDVIFDGTTLPYDFYDSTRGVSLGANTCSAVVLPCEKTDTGATFASRNFDLMAMVLWSELIGKTPPEGAHNCWERGIVLETRPDQGYKTIQVGGHEVLSPWIDGINEEGLYVTAFHDPWGVGGETSPSGGMDVSGITMIQSFGYILSTCATVEEAKHLILRNHLTQVLINAHVLIADRQGNATAFEIDQKTQAYVFVDRKAGEPFFITNHPLHLFPTPDTFPEINMEAEHNSFTRQVLLNDAYARLKPPFKREDATSLTDAIHCAFIDDEKAEAGPKERTLINVNVDLSKPEIDIRWYLGDVGPVAGTNHIEDRMSNFYTFGF</sequence>
<keyword evidence="2" id="KW-0808">Transferase</keyword>
<dbReference type="RefSeq" id="WP_146502979.1">
    <property type="nucleotide sequence ID" value="NZ_SJPG01000001.1"/>
</dbReference>
<dbReference type="InterPro" id="IPR005079">
    <property type="entry name" value="Peptidase_C45_hydrolase"/>
</dbReference>
<comment type="caution">
    <text evidence="2">The sequence shown here is derived from an EMBL/GenBank/DDBJ whole genome shotgun (WGS) entry which is preliminary data.</text>
</comment>
<reference evidence="2 3" key="1">
    <citation type="submission" date="2019-02" db="EMBL/GenBank/DDBJ databases">
        <title>Deep-cultivation of Planctomycetes and their phenomic and genomic characterization uncovers novel biology.</title>
        <authorList>
            <person name="Wiegand S."/>
            <person name="Jogler M."/>
            <person name="Boedeker C."/>
            <person name="Pinto D."/>
            <person name="Vollmers J."/>
            <person name="Rivas-Marin E."/>
            <person name="Kohn T."/>
            <person name="Peeters S.H."/>
            <person name="Heuer A."/>
            <person name="Rast P."/>
            <person name="Oberbeckmann S."/>
            <person name="Bunk B."/>
            <person name="Jeske O."/>
            <person name="Meyerdierks A."/>
            <person name="Storesund J.E."/>
            <person name="Kallscheuer N."/>
            <person name="Luecker S."/>
            <person name="Lage O.M."/>
            <person name="Pohl T."/>
            <person name="Merkel B.J."/>
            <person name="Hornburger P."/>
            <person name="Mueller R.-W."/>
            <person name="Bruemmer F."/>
            <person name="Labrenz M."/>
            <person name="Spormann A.M."/>
            <person name="Op Den Camp H."/>
            <person name="Overmann J."/>
            <person name="Amann R."/>
            <person name="Jetten M.S.M."/>
            <person name="Mascher T."/>
            <person name="Medema M.H."/>
            <person name="Devos D.P."/>
            <person name="Kaster A.-K."/>
            <person name="Ovreas L."/>
            <person name="Rohde M."/>
            <person name="Galperin M.Y."/>
            <person name="Jogler C."/>
        </authorList>
    </citation>
    <scope>NUCLEOTIDE SEQUENCE [LARGE SCALE GENOMIC DNA]</scope>
    <source>
        <strain evidence="2 3">Pan54</strain>
    </source>
</reference>
<name>A0A5C5XF08_9PLAN</name>
<evidence type="ECO:0000313" key="3">
    <source>
        <dbReference type="Proteomes" id="UP000316095"/>
    </source>
</evidence>
<dbReference type="OrthoDB" id="244661at2"/>
<protein>
    <submittedName>
        <fullName evidence="2">Acyl-coenzyme A:6-aminopenicillanic acid acyl-transferase</fullName>
    </submittedName>
</protein>
<dbReference type="SUPFAM" id="SSF56235">
    <property type="entry name" value="N-terminal nucleophile aminohydrolases (Ntn hydrolases)"/>
    <property type="match status" value="1"/>
</dbReference>
<dbReference type="Proteomes" id="UP000316095">
    <property type="component" value="Unassembled WGS sequence"/>
</dbReference>
<feature type="domain" description="Peptidase C45 hydrolase" evidence="1">
    <location>
        <begin position="169"/>
        <end position="297"/>
    </location>
</feature>
<accession>A0A5C5XF08</accession>
<dbReference type="AlphaFoldDB" id="A0A5C5XF08"/>
<organism evidence="2 3">
    <name type="scientific">Rubinisphaera italica</name>
    <dbReference type="NCBI Taxonomy" id="2527969"/>
    <lineage>
        <taxon>Bacteria</taxon>
        <taxon>Pseudomonadati</taxon>
        <taxon>Planctomycetota</taxon>
        <taxon>Planctomycetia</taxon>
        <taxon>Planctomycetales</taxon>
        <taxon>Planctomycetaceae</taxon>
        <taxon>Rubinisphaera</taxon>
    </lineage>
</organism>
<evidence type="ECO:0000259" key="1">
    <source>
        <dbReference type="Pfam" id="PF03417"/>
    </source>
</evidence>
<dbReference type="GO" id="GO:0016740">
    <property type="term" value="F:transferase activity"/>
    <property type="evidence" value="ECO:0007669"/>
    <property type="project" value="UniProtKB-KW"/>
</dbReference>
<keyword evidence="3" id="KW-1185">Reference proteome</keyword>
<dbReference type="InterPro" id="IPR029055">
    <property type="entry name" value="Ntn_hydrolases_N"/>
</dbReference>
<evidence type="ECO:0000313" key="2">
    <source>
        <dbReference type="EMBL" id="TWT60933.1"/>
    </source>
</evidence>